<dbReference type="Gene3D" id="1.10.510.10">
    <property type="entry name" value="Transferase(Phosphotransferase) domain 1"/>
    <property type="match status" value="1"/>
</dbReference>
<dbReference type="PANTHER" id="PTHR44329:SF288">
    <property type="entry name" value="MITOGEN-ACTIVATED PROTEIN KINASE KINASE KINASE 20"/>
    <property type="match status" value="1"/>
</dbReference>
<accession>A0ABR2KBX9</accession>
<dbReference type="SUPFAM" id="SSF56112">
    <property type="entry name" value="Protein kinase-like (PK-like)"/>
    <property type="match status" value="1"/>
</dbReference>
<keyword evidence="1" id="KW-0808">Transferase</keyword>
<protein>
    <recommendedName>
        <fullName evidence="5">Protein kinase domain-containing protein</fullName>
    </recommendedName>
</protein>
<comment type="caution">
    <text evidence="6">The sequence shown here is derived from an EMBL/GenBank/DDBJ whole genome shotgun (WGS) entry which is preliminary data.</text>
</comment>
<dbReference type="Pfam" id="PF07714">
    <property type="entry name" value="PK_Tyr_Ser-Thr"/>
    <property type="match status" value="1"/>
</dbReference>
<keyword evidence="7" id="KW-1185">Reference proteome</keyword>
<sequence>MSEILDSEKYSISINGYKTEEDNINNDFNISLSIIKAKSGKLFLKREYERSNDVDQKNFFRDLVFSLHCEHPLISKFGGYTFFDNDNNLGNFVIISEYPKNGFLMDYLKKSKFNNTQKSKYLFGTALIGSFLHSRDVSHRCFAPPSLGVDDKLNPILLMFSTSKSLDQKLNETLQVGNLCWLSPEQESDELKYDESANWGIDVFSFGSLLYYLFTGTVPFYSENIFDIFKKKREAHKLVESLRDMPDDLAQLLKDCWHPNIYERPKFNQILLTLQSHKCLFPGTDLADFDEYVQEKFSIPISSNIYTIAPENLGKSVNTVYASLITDQSMRTNPEVLNALYTIREQVESYKPVILQCKRGGCSDEVWIKVPSFMFIESLKYEELNSLYNLPPEFQIIELKNNQLADKPYLTVNQYEIENGNILNIYNALYKSTDDICKKFSTITLKIPTFGELKTSYNAEDTTSILINDISFHTRVPSDKIKLKVKAKEYSLSDKKLGEIGINEDSIIDVIFANKYESFDVTIDLDGVIGRSGTVKQKITSIVPISKIMESVGVKSSDCFAVVDNQELSPYKALIDYGISLPVTIELNTLIPDE</sequence>
<dbReference type="InterPro" id="IPR051681">
    <property type="entry name" value="Ser/Thr_Kinases-Pseudokinases"/>
</dbReference>
<evidence type="ECO:0000256" key="3">
    <source>
        <dbReference type="ARBA" id="ARBA00022777"/>
    </source>
</evidence>
<reference evidence="6 7" key="1">
    <citation type="submission" date="2024-04" db="EMBL/GenBank/DDBJ databases">
        <title>Tritrichomonas musculus Genome.</title>
        <authorList>
            <person name="Alves-Ferreira E."/>
            <person name="Grigg M."/>
            <person name="Lorenzi H."/>
            <person name="Galac M."/>
        </authorList>
    </citation>
    <scope>NUCLEOTIDE SEQUENCE [LARGE SCALE GENOMIC DNA]</scope>
    <source>
        <strain evidence="6 7">EAF2021</strain>
    </source>
</reference>
<gene>
    <name evidence="6" type="ORF">M9Y10_033357</name>
</gene>
<keyword evidence="4" id="KW-0067">ATP-binding</keyword>
<dbReference type="Proteomes" id="UP001470230">
    <property type="component" value="Unassembled WGS sequence"/>
</dbReference>
<dbReference type="EMBL" id="JAPFFF010000005">
    <property type="protein sequence ID" value="KAK8888625.1"/>
    <property type="molecule type" value="Genomic_DNA"/>
</dbReference>
<feature type="domain" description="Protein kinase" evidence="5">
    <location>
        <begin position="1"/>
        <end position="280"/>
    </location>
</feature>
<dbReference type="InterPro" id="IPR000719">
    <property type="entry name" value="Prot_kinase_dom"/>
</dbReference>
<evidence type="ECO:0000256" key="1">
    <source>
        <dbReference type="ARBA" id="ARBA00022679"/>
    </source>
</evidence>
<evidence type="ECO:0000313" key="7">
    <source>
        <dbReference type="Proteomes" id="UP001470230"/>
    </source>
</evidence>
<dbReference type="PROSITE" id="PS50011">
    <property type="entry name" value="PROTEIN_KINASE_DOM"/>
    <property type="match status" value="1"/>
</dbReference>
<keyword evidence="3" id="KW-0418">Kinase</keyword>
<evidence type="ECO:0000313" key="6">
    <source>
        <dbReference type="EMBL" id="KAK8888625.1"/>
    </source>
</evidence>
<name>A0ABR2KBX9_9EUKA</name>
<evidence type="ECO:0000256" key="2">
    <source>
        <dbReference type="ARBA" id="ARBA00022741"/>
    </source>
</evidence>
<proteinExistence type="predicted"/>
<evidence type="ECO:0000259" key="5">
    <source>
        <dbReference type="PROSITE" id="PS50011"/>
    </source>
</evidence>
<organism evidence="6 7">
    <name type="scientific">Tritrichomonas musculus</name>
    <dbReference type="NCBI Taxonomy" id="1915356"/>
    <lineage>
        <taxon>Eukaryota</taxon>
        <taxon>Metamonada</taxon>
        <taxon>Parabasalia</taxon>
        <taxon>Tritrichomonadida</taxon>
        <taxon>Tritrichomonadidae</taxon>
        <taxon>Tritrichomonas</taxon>
    </lineage>
</organism>
<dbReference type="PANTHER" id="PTHR44329">
    <property type="entry name" value="SERINE/THREONINE-PROTEIN KINASE TNNI3K-RELATED"/>
    <property type="match status" value="1"/>
</dbReference>
<evidence type="ECO:0000256" key="4">
    <source>
        <dbReference type="ARBA" id="ARBA00022840"/>
    </source>
</evidence>
<keyword evidence="2" id="KW-0547">Nucleotide-binding</keyword>
<dbReference type="InterPro" id="IPR001245">
    <property type="entry name" value="Ser-Thr/Tyr_kinase_cat_dom"/>
</dbReference>
<dbReference type="InterPro" id="IPR011009">
    <property type="entry name" value="Kinase-like_dom_sf"/>
</dbReference>